<evidence type="ECO:0000313" key="14">
    <source>
        <dbReference type="EMBL" id="HJB06766.1"/>
    </source>
</evidence>
<keyword evidence="11 13" id="KW-0472">Membrane</keyword>
<evidence type="ECO:0000256" key="1">
    <source>
        <dbReference type="ARBA" id="ARBA00004429"/>
    </source>
</evidence>
<keyword evidence="5" id="KW-0997">Cell inner membrane</keyword>
<dbReference type="GO" id="GO:0015379">
    <property type="term" value="F:potassium:chloride symporter activity"/>
    <property type="evidence" value="ECO:0007669"/>
    <property type="project" value="InterPro"/>
</dbReference>
<keyword evidence="3" id="KW-0813">Transport</keyword>
<evidence type="ECO:0000256" key="6">
    <source>
        <dbReference type="ARBA" id="ARBA00022538"/>
    </source>
</evidence>
<comment type="similarity">
    <text evidence="2">Belongs to the TrkH potassium transport family.</text>
</comment>
<evidence type="ECO:0000256" key="7">
    <source>
        <dbReference type="ARBA" id="ARBA00022692"/>
    </source>
</evidence>
<feature type="transmembrane region" description="Helical" evidence="13">
    <location>
        <begin position="328"/>
        <end position="349"/>
    </location>
</feature>
<feature type="binding site" evidence="12">
    <location>
        <position position="311"/>
    </location>
    <ligand>
        <name>K(+)</name>
        <dbReference type="ChEBI" id="CHEBI:29103"/>
    </ligand>
</feature>
<dbReference type="InterPro" id="IPR003445">
    <property type="entry name" value="Cat_transpt"/>
</dbReference>
<keyword evidence="10" id="KW-0406">Ion transport</keyword>
<feature type="transmembrane region" description="Helical" evidence="13">
    <location>
        <begin position="269"/>
        <end position="285"/>
    </location>
</feature>
<evidence type="ECO:0000256" key="8">
    <source>
        <dbReference type="ARBA" id="ARBA00022958"/>
    </source>
</evidence>
<accession>A0A9D2L6D9</accession>
<keyword evidence="12" id="KW-0479">Metal-binding</keyword>
<comment type="subcellular location">
    <subcellularLocation>
        <location evidence="1">Cell inner membrane</location>
        <topology evidence="1">Multi-pass membrane protein</topology>
    </subcellularLocation>
</comment>
<feature type="transmembrane region" description="Helical" evidence="13">
    <location>
        <begin position="131"/>
        <end position="151"/>
    </location>
</feature>
<dbReference type="AlphaFoldDB" id="A0A9D2L6D9"/>
<feature type="binding site" evidence="12">
    <location>
        <position position="110"/>
    </location>
    <ligand>
        <name>K(+)</name>
        <dbReference type="ChEBI" id="CHEBI:29103"/>
    </ligand>
</feature>
<feature type="binding site" evidence="12">
    <location>
        <position position="427"/>
    </location>
    <ligand>
        <name>K(+)</name>
        <dbReference type="ChEBI" id="CHEBI:29103"/>
    </ligand>
</feature>
<keyword evidence="6" id="KW-0633">Potassium transport</keyword>
<keyword evidence="4" id="KW-1003">Cell membrane</keyword>
<evidence type="ECO:0000313" key="15">
    <source>
        <dbReference type="Proteomes" id="UP000886804"/>
    </source>
</evidence>
<evidence type="ECO:0000256" key="5">
    <source>
        <dbReference type="ARBA" id="ARBA00022519"/>
    </source>
</evidence>
<dbReference type="PANTHER" id="PTHR32024">
    <property type="entry name" value="TRK SYSTEM POTASSIUM UPTAKE PROTEIN TRKG-RELATED"/>
    <property type="match status" value="1"/>
</dbReference>
<feature type="binding site" evidence="12">
    <location>
        <position position="310"/>
    </location>
    <ligand>
        <name>K(+)</name>
        <dbReference type="ChEBI" id="CHEBI:29103"/>
    </ligand>
</feature>
<sequence>MNYRMIVYIIGWVLNLEAVFMVPACITAVIYGERELFSLLLSMGLCLLFGIPLTIRKPRNRSYYAKEGCVTAALSWIIMSFMGSLPFIFSGVLPNPVDAMFETVSGFTTTGSSVITDIEIVPRCIVFWRSFTHWIGGMGVLVFLIALLPSAGNIQMNLMRAESPGPSVSRLVPKARSTAKILYIIYLVMTLVQILLLLLGDMPLFDALTITFGSAGTGGFGIKNDSMASYSVYCQVITTIFMILFGVNFSFYFLLFIRRSLSAFKMEEVRWYFGIIAAAILLIAWDLRDIYRVGPAIQQAAFQVGSIITTTGYATTDFNQWPSFSKTILVMLMFVGACAGSTGGGMKLSRFVILLKSIKKEFHQYLHPQSVKMIKMDGKPVEHEVLRSTNVFVITYIILFSFSVLAISLNEFDLVTNFTAVAATFNNIGPALGLAGPASNFAFFSNPSKLVLTFDMLAGRLELFPLLLLFVRDTWKKF</sequence>
<feature type="binding site" evidence="12">
    <location>
        <position position="218"/>
    </location>
    <ligand>
        <name>K(+)</name>
        <dbReference type="ChEBI" id="CHEBI:29103"/>
    </ligand>
</feature>
<proteinExistence type="inferred from homology"/>
<feature type="transmembrane region" description="Helical" evidence="13">
    <location>
        <begin position="36"/>
        <end position="55"/>
    </location>
</feature>
<dbReference type="PANTHER" id="PTHR32024:SF2">
    <property type="entry name" value="TRK SYSTEM POTASSIUM UPTAKE PROTEIN TRKG-RELATED"/>
    <property type="match status" value="1"/>
</dbReference>
<evidence type="ECO:0000256" key="13">
    <source>
        <dbReference type="SAM" id="Phobius"/>
    </source>
</evidence>
<evidence type="ECO:0000256" key="12">
    <source>
        <dbReference type="PIRSR" id="PIRSR006247-1"/>
    </source>
</evidence>
<evidence type="ECO:0000256" key="10">
    <source>
        <dbReference type="ARBA" id="ARBA00023065"/>
    </source>
</evidence>
<feature type="transmembrane region" description="Helical" evidence="13">
    <location>
        <begin position="7"/>
        <end position="30"/>
    </location>
</feature>
<evidence type="ECO:0000256" key="3">
    <source>
        <dbReference type="ARBA" id="ARBA00022448"/>
    </source>
</evidence>
<feature type="transmembrane region" description="Helical" evidence="13">
    <location>
        <begin position="181"/>
        <end position="199"/>
    </location>
</feature>
<evidence type="ECO:0000256" key="4">
    <source>
        <dbReference type="ARBA" id="ARBA00022475"/>
    </source>
</evidence>
<reference evidence="14" key="2">
    <citation type="submission" date="2021-04" db="EMBL/GenBank/DDBJ databases">
        <authorList>
            <person name="Gilroy R."/>
        </authorList>
    </citation>
    <scope>NUCLEOTIDE SEQUENCE</scope>
    <source>
        <strain evidence="14">CHK188-4685</strain>
    </source>
</reference>
<reference evidence="14" key="1">
    <citation type="journal article" date="2021" name="PeerJ">
        <title>Extensive microbial diversity within the chicken gut microbiome revealed by metagenomics and culture.</title>
        <authorList>
            <person name="Gilroy R."/>
            <person name="Ravi A."/>
            <person name="Getino M."/>
            <person name="Pursley I."/>
            <person name="Horton D.L."/>
            <person name="Alikhan N.F."/>
            <person name="Baker D."/>
            <person name="Gharbi K."/>
            <person name="Hall N."/>
            <person name="Watson M."/>
            <person name="Adriaenssens E.M."/>
            <person name="Foster-Nyarko E."/>
            <person name="Jarju S."/>
            <person name="Secka A."/>
            <person name="Antonio M."/>
            <person name="Oren A."/>
            <person name="Chaudhuri R.R."/>
            <person name="La Ragione R."/>
            <person name="Hildebrand F."/>
            <person name="Pallen M.J."/>
        </authorList>
    </citation>
    <scope>NUCLEOTIDE SEQUENCE</scope>
    <source>
        <strain evidence="14">CHK188-4685</strain>
    </source>
</reference>
<evidence type="ECO:0000256" key="11">
    <source>
        <dbReference type="ARBA" id="ARBA00023136"/>
    </source>
</evidence>
<dbReference type="GO" id="GO:0046872">
    <property type="term" value="F:metal ion binding"/>
    <property type="evidence" value="ECO:0007669"/>
    <property type="project" value="UniProtKB-KW"/>
</dbReference>
<protein>
    <submittedName>
        <fullName evidence="14">TrkH family potassium uptake protein</fullName>
    </submittedName>
</protein>
<evidence type="ECO:0000256" key="9">
    <source>
        <dbReference type="ARBA" id="ARBA00022989"/>
    </source>
</evidence>
<dbReference type="EMBL" id="DWYS01000036">
    <property type="protein sequence ID" value="HJB06766.1"/>
    <property type="molecule type" value="Genomic_DNA"/>
</dbReference>
<evidence type="ECO:0000256" key="2">
    <source>
        <dbReference type="ARBA" id="ARBA00009137"/>
    </source>
</evidence>
<gene>
    <name evidence="14" type="ORF">H9716_02750</name>
</gene>
<keyword evidence="8 12" id="KW-0630">Potassium</keyword>
<feature type="binding site" evidence="12">
    <location>
        <position position="109"/>
    </location>
    <ligand>
        <name>K(+)</name>
        <dbReference type="ChEBI" id="CHEBI:29103"/>
    </ligand>
</feature>
<feature type="transmembrane region" description="Helical" evidence="13">
    <location>
        <begin position="67"/>
        <end position="89"/>
    </location>
</feature>
<keyword evidence="7 13" id="KW-0812">Transmembrane</keyword>
<organism evidence="14 15">
    <name type="scientific">Candidatus Enterocloster faecavium</name>
    <dbReference type="NCBI Taxonomy" id="2838560"/>
    <lineage>
        <taxon>Bacteria</taxon>
        <taxon>Bacillati</taxon>
        <taxon>Bacillota</taxon>
        <taxon>Clostridia</taxon>
        <taxon>Lachnospirales</taxon>
        <taxon>Lachnospiraceae</taxon>
        <taxon>Enterocloster</taxon>
    </lineage>
</organism>
<keyword evidence="9 13" id="KW-1133">Transmembrane helix</keyword>
<dbReference type="PIRSF" id="PIRSF006247">
    <property type="entry name" value="TrkH"/>
    <property type="match status" value="1"/>
</dbReference>
<dbReference type="InterPro" id="IPR004772">
    <property type="entry name" value="TrkH"/>
</dbReference>
<name>A0A9D2L6D9_9FIRM</name>
<dbReference type="GO" id="GO:0005886">
    <property type="term" value="C:plasma membrane"/>
    <property type="evidence" value="ECO:0007669"/>
    <property type="project" value="UniProtKB-SubCell"/>
</dbReference>
<feature type="transmembrane region" description="Helical" evidence="13">
    <location>
        <begin position="230"/>
        <end position="257"/>
    </location>
</feature>
<dbReference type="Proteomes" id="UP000886804">
    <property type="component" value="Unassembled WGS sequence"/>
</dbReference>
<dbReference type="Pfam" id="PF02386">
    <property type="entry name" value="TrkH"/>
    <property type="match status" value="1"/>
</dbReference>
<comment type="caution">
    <text evidence="14">The sequence shown here is derived from an EMBL/GenBank/DDBJ whole genome shotgun (WGS) entry which is preliminary data.</text>
</comment>
<feature type="transmembrane region" description="Helical" evidence="13">
    <location>
        <begin position="389"/>
        <end position="409"/>
    </location>
</feature>